<evidence type="ECO:0000313" key="2">
    <source>
        <dbReference type="EMBL" id="MBB3325453.1"/>
    </source>
</evidence>
<comment type="caution">
    <text evidence="2">The sequence shown here is derived from an EMBL/GenBank/DDBJ whole genome shotgun (WGS) entry which is preliminary data.</text>
</comment>
<sequence>MRPLHAGLICVAAVGLGGLTGTYVLPDASPARTAPVPSTSVVTPTTRPTATPSPSLTPSPSPSPAKRLTESDLLSVRSFADQSVAVTSYPQGGKTDPSMDATLCVADDPHAGKRTLHDLTGHDPTLQGYWTETDDGYAAGQLASTADDPADAEDSVTALVAAQRPCLAAKPGHWVLGPARTADFSSTRSATWFGYFPDEQNTEGRAPDDVEPCGGTLVARNGARFTVVNVRMCLDEGQLAGLSEAASERLG</sequence>
<dbReference type="EMBL" id="JACHZG010000001">
    <property type="protein sequence ID" value="MBB3325453.1"/>
    <property type="molecule type" value="Genomic_DNA"/>
</dbReference>
<evidence type="ECO:0000313" key="3">
    <source>
        <dbReference type="Proteomes" id="UP000565572"/>
    </source>
</evidence>
<organism evidence="2 3">
    <name type="scientific">Microlunatus antarcticus</name>
    <dbReference type="NCBI Taxonomy" id="53388"/>
    <lineage>
        <taxon>Bacteria</taxon>
        <taxon>Bacillati</taxon>
        <taxon>Actinomycetota</taxon>
        <taxon>Actinomycetes</taxon>
        <taxon>Propionibacteriales</taxon>
        <taxon>Propionibacteriaceae</taxon>
        <taxon>Microlunatus</taxon>
    </lineage>
</organism>
<dbReference type="Proteomes" id="UP000565572">
    <property type="component" value="Unassembled WGS sequence"/>
</dbReference>
<accession>A0A7W5JSI1</accession>
<protein>
    <recommendedName>
        <fullName evidence="4">PknH-like extracellular domain-containing protein</fullName>
    </recommendedName>
</protein>
<name>A0A7W5JSI1_9ACTN</name>
<evidence type="ECO:0008006" key="4">
    <source>
        <dbReference type="Google" id="ProtNLM"/>
    </source>
</evidence>
<feature type="region of interest" description="Disordered" evidence="1">
    <location>
        <begin position="29"/>
        <end position="68"/>
    </location>
</feature>
<feature type="compositionally biased region" description="Low complexity" evidence="1">
    <location>
        <begin position="33"/>
        <end position="54"/>
    </location>
</feature>
<dbReference type="RefSeq" id="WP_183336360.1">
    <property type="nucleotide sequence ID" value="NZ_JACHZG010000001.1"/>
</dbReference>
<gene>
    <name evidence="2" type="ORF">FHX39_000397</name>
</gene>
<proteinExistence type="predicted"/>
<keyword evidence="3" id="KW-1185">Reference proteome</keyword>
<dbReference type="AlphaFoldDB" id="A0A7W5JSI1"/>
<evidence type="ECO:0000256" key="1">
    <source>
        <dbReference type="SAM" id="MobiDB-lite"/>
    </source>
</evidence>
<reference evidence="2 3" key="1">
    <citation type="submission" date="2020-08" db="EMBL/GenBank/DDBJ databases">
        <title>Sequencing the genomes of 1000 actinobacteria strains.</title>
        <authorList>
            <person name="Klenk H.-P."/>
        </authorList>
    </citation>
    <scope>NUCLEOTIDE SEQUENCE [LARGE SCALE GENOMIC DNA]</scope>
    <source>
        <strain evidence="2 3">DSM 11053</strain>
    </source>
</reference>